<keyword evidence="1" id="KW-0472">Membrane</keyword>
<feature type="transmembrane region" description="Helical" evidence="1">
    <location>
        <begin position="398"/>
        <end position="416"/>
    </location>
</feature>
<evidence type="ECO:0000256" key="1">
    <source>
        <dbReference type="SAM" id="Phobius"/>
    </source>
</evidence>
<feature type="transmembrane region" description="Helical" evidence="1">
    <location>
        <begin position="458"/>
        <end position="478"/>
    </location>
</feature>
<proteinExistence type="predicted"/>
<comment type="caution">
    <text evidence="3">The sequence shown here is derived from an EMBL/GenBank/DDBJ whole genome shotgun (WGS) entry which is preliminary data.</text>
</comment>
<keyword evidence="4" id="KW-1185">Reference proteome</keyword>
<sequence>MTTFSYFEYYLTMLGWAISNSIWNALTASGVALVPIIILFLQSMLEARQKGGVDVEAVTKGVETRMWQIYVVILFACIPWPALSLGEIKVDTTTSCGVTQMEHDKTQWGGEFSTIGNLKPNVPVWFNLIHLISKSITGTAIASIPCNGDIRSTMFEIDNQRIADPNLIEEVAQFTNECYAQARVKLFRDKNVTESWTDASGLITKWEAGWIGSKVFMDTGGYYDSMRALSPQRLFPWDANRDEGLAPGRDGGGYPICKNWWLDSKNGLRTRLAAQIEPDLLEKASGLFRWGENSTDSMIRNLVSPSSMERSKEMGNPFYNMGPSTETGLAGMYDYVRELINNTSTTLKTGPLGSERDKAEAQVQAMRSALPMFQAIAYMVLVISIPIVLVLSGYSFGALFQLSFGMFTIHFLTFFWELSRWLDSKVLAGLYMNQGFGAVATRMMPWTDHGAAYWVSDFVLWGSLVAMPALFVVMMGWAGMKTTGFLLAGFSAGGAVGGAAGSIGAQGGAAAGIGKQIGGAANKAGGAAMRAGARAASNHPKVRAARAAATTARNLRY</sequence>
<gene>
    <name evidence="3" type="ORF">TOI97_02895</name>
</gene>
<evidence type="ECO:0000313" key="3">
    <source>
        <dbReference type="EMBL" id="MDY7218530.1"/>
    </source>
</evidence>
<dbReference type="Pfam" id="PF07916">
    <property type="entry name" value="TraG_N"/>
    <property type="match status" value="1"/>
</dbReference>
<protein>
    <submittedName>
        <fullName evidence="3">Conjugal transfer protein TraG N-terminal domain-containing protein</fullName>
    </submittedName>
</protein>
<evidence type="ECO:0000313" key="4">
    <source>
        <dbReference type="Proteomes" id="UP001294570"/>
    </source>
</evidence>
<dbReference type="EMBL" id="JAXIVU010000002">
    <property type="protein sequence ID" value="MDY7218530.1"/>
    <property type="molecule type" value="Genomic_DNA"/>
</dbReference>
<feature type="domain" description="TraG N-terminal Proteobacteria" evidence="2">
    <location>
        <begin position="8"/>
        <end position="486"/>
    </location>
</feature>
<feature type="transmembrane region" description="Helical" evidence="1">
    <location>
        <begin position="375"/>
        <end position="392"/>
    </location>
</feature>
<dbReference type="InterPro" id="IPR012931">
    <property type="entry name" value="TraG_N_Proteobacteria"/>
</dbReference>
<reference evidence="3 4" key="1">
    <citation type="submission" date="2023-12" db="EMBL/GenBank/DDBJ databases">
        <title>Denitrificimonas halotolerans sp. nov.,a novel species isolated from landfill leachate.</title>
        <authorList>
            <person name="Wang S."/>
        </authorList>
    </citation>
    <scope>NUCLEOTIDE SEQUENCE [LARGE SCALE GENOMIC DNA]</scope>
    <source>
        <strain evidence="3 4">JX-1</strain>
    </source>
</reference>
<feature type="transmembrane region" description="Helical" evidence="1">
    <location>
        <begin position="20"/>
        <end position="41"/>
    </location>
</feature>
<keyword evidence="1" id="KW-0812">Transmembrane</keyword>
<organism evidence="3 4">
    <name type="scientific">Denitrificimonas halotolerans</name>
    <dbReference type="NCBI Taxonomy" id="3098930"/>
    <lineage>
        <taxon>Bacteria</taxon>
        <taxon>Pseudomonadati</taxon>
        <taxon>Pseudomonadota</taxon>
        <taxon>Gammaproteobacteria</taxon>
        <taxon>Pseudomonadales</taxon>
        <taxon>Pseudomonadaceae</taxon>
        <taxon>Denitrificimonas</taxon>
    </lineage>
</organism>
<keyword evidence="1" id="KW-1133">Transmembrane helix</keyword>
<name>A0ABU5GP88_9GAMM</name>
<dbReference type="Proteomes" id="UP001294570">
    <property type="component" value="Unassembled WGS sequence"/>
</dbReference>
<dbReference type="RefSeq" id="WP_321552623.1">
    <property type="nucleotide sequence ID" value="NZ_JAXIVU010000002.1"/>
</dbReference>
<evidence type="ECO:0000259" key="2">
    <source>
        <dbReference type="Pfam" id="PF07916"/>
    </source>
</evidence>
<accession>A0ABU5GP88</accession>